<dbReference type="FunFam" id="3.30.230.10:FF:000002">
    <property type="entry name" value="30S ribosomal protein S5"/>
    <property type="match status" value="1"/>
</dbReference>
<evidence type="ECO:0000256" key="7">
    <source>
        <dbReference type="ARBA" id="ARBA00041606"/>
    </source>
</evidence>
<dbReference type="PROSITE" id="PS50881">
    <property type="entry name" value="S5_DSRBD"/>
    <property type="match status" value="1"/>
</dbReference>
<name>A0A8J2IXV8_9HEXA</name>
<evidence type="ECO:0000256" key="1">
    <source>
        <dbReference type="ARBA" id="ARBA00004173"/>
    </source>
</evidence>
<dbReference type="PANTHER" id="PTHR48277">
    <property type="entry name" value="MITOCHONDRIAL RIBOSOMAL PROTEIN S5"/>
    <property type="match status" value="1"/>
</dbReference>
<protein>
    <recommendedName>
        <fullName evidence="6">Small ribosomal subunit protein uS5m</fullName>
    </recommendedName>
    <alternativeName>
        <fullName evidence="7">28S ribosomal protein S5, mitochondrial</fullName>
    </alternativeName>
</protein>
<evidence type="ECO:0000259" key="11">
    <source>
        <dbReference type="PROSITE" id="PS50881"/>
    </source>
</evidence>
<evidence type="ECO:0000313" key="13">
    <source>
        <dbReference type="Proteomes" id="UP000708208"/>
    </source>
</evidence>
<gene>
    <name evidence="12" type="ORF">AFUS01_LOCUS552</name>
</gene>
<dbReference type="FunFam" id="3.30.160.20:FF:000022">
    <property type="entry name" value="28S ribosomal protein S5, mitochondrial"/>
    <property type="match status" value="1"/>
</dbReference>
<keyword evidence="13" id="KW-1185">Reference proteome</keyword>
<dbReference type="Pfam" id="PF00333">
    <property type="entry name" value="Ribosomal_S5"/>
    <property type="match status" value="1"/>
</dbReference>
<accession>A0A8J2IXV8</accession>
<keyword evidence="5 9" id="KW-0687">Ribonucleoprotein</keyword>
<keyword evidence="4" id="KW-0496">Mitochondrion</keyword>
<evidence type="ECO:0000256" key="8">
    <source>
        <dbReference type="ARBA" id="ARBA00062683"/>
    </source>
</evidence>
<dbReference type="InterPro" id="IPR000851">
    <property type="entry name" value="Ribosomal_uS5"/>
</dbReference>
<evidence type="ECO:0000256" key="5">
    <source>
        <dbReference type="ARBA" id="ARBA00023274"/>
    </source>
</evidence>
<dbReference type="GO" id="GO:0003723">
    <property type="term" value="F:RNA binding"/>
    <property type="evidence" value="ECO:0007669"/>
    <property type="project" value="InterPro"/>
</dbReference>
<reference evidence="12" key="1">
    <citation type="submission" date="2021-06" db="EMBL/GenBank/DDBJ databases">
        <authorList>
            <person name="Hodson N. C."/>
            <person name="Mongue J. A."/>
            <person name="Jaron S. K."/>
        </authorList>
    </citation>
    <scope>NUCLEOTIDE SEQUENCE</scope>
</reference>
<organism evidence="12 13">
    <name type="scientific">Allacma fusca</name>
    <dbReference type="NCBI Taxonomy" id="39272"/>
    <lineage>
        <taxon>Eukaryota</taxon>
        <taxon>Metazoa</taxon>
        <taxon>Ecdysozoa</taxon>
        <taxon>Arthropoda</taxon>
        <taxon>Hexapoda</taxon>
        <taxon>Collembola</taxon>
        <taxon>Symphypleona</taxon>
        <taxon>Sminthuridae</taxon>
        <taxon>Allacma</taxon>
    </lineage>
</organism>
<comment type="subunit">
    <text evidence="8">Component of the mitochondrial ribosome small subunit (28S) which comprises a 12S rRNA and about 30 distinct proteins.</text>
</comment>
<dbReference type="OrthoDB" id="309483at2759"/>
<dbReference type="InterPro" id="IPR013810">
    <property type="entry name" value="Ribosomal_uS5_N"/>
</dbReference>
<evidence type="ECO:0000256" key="6">
    <source>
        <dbReference type="ARBA" id="ARBA00039335"/>
    </source>
</evidence>
<evidence type="ECO:0000256" key="4">
    <source>
        <dbReference type="ARBA" id="ARBA00023128"/>
    </source>
</evidence>
<dbReference type="InterPro" id="IPR048584">
    <property type="entry name" value="Ribosomal_uS5m_N"/>
</dbReference>
<evidence type="ECO:0000256" key="2">
    <source>
        <dbReference type="ARBA" id="ARBA00008945"/>
    </source>
</evidence>
<evidence type="ECO:0000256" key="9">
    <source>
        <dbReference type="PROSITE-ProRule" id="PRU00268"/>
    </source>
</evidence>
<evidence type="ECO:0000256" key="3">
    <source>
        <dbReference type="ARBA" id="ARBA00022980"/>
    </source>
</evidence>
<keyword evidence="3 9" id="KW-0689">Ribosomal protein</keyword>
<dbReference type="PANTHER" id="PTHR48277:SF1">
    <property type="entry name" value="MITOCHONDRIAL RIBOSOMAL PROTEIN S5"/>
    <property type="match status" value="1"/>
</dbReference>
<dbReference type="GO" id="GO:0005763">
    <property type="term" value="C:mitochondrial small ribosomal subunit"/>
    <property type="evidence" value="ECO:0007669"/>
    <property type="project" value="UniProtKB-ARBA"/>
</dbReference>
<comment type="similarity">
    <text evidence="2 10">Belongs to the universal ribosomal protein uS5 family.</text>
</comment>
<dbReference type="Pfam" id="PF21251">
    <property type="entry name" value="Ribosomal_uS5m_N"/>
    <property type="match status" value="1"/>
</dbReference>
<sequence>MLRCLRSNTAVLQHLKFNFERSNFQQLAQLSNSSIARRPYIEQCSNKNNGILLLAANTVLTNLTRSNTSFFNKVSAEQLWKGVTTVSNAGKKRGRGMGVNKKMTKDLNRGQVIGVGKANIQWPGLNAPIIRGKEVIRQQQLPPDPERESKLIKMRDTMGRFKPLRLSPLERGWSGYRMGGRSCGPPDPIGQDAFEGFDTRVMEMKTVTTLDGNLGKIRTFSCCTITGNKNGLAGVGLGKAGDGRSAMKRSKNRAGQKLVYIQRYNGHTVMHDFFSQFGQTKIFVYKKHEGYGLVCHRALKTICELVGIKDIYAKVEGSMNMQHLIKAFMLGLLSQKTHDELANKKMLYLVEQREENEMFPTVVGIPDVCRTKEEVKPEEILDFSLTGFDERLPLRRRLYQPFYTKLPGWQYHLLKTEFRRNHPKKRVQLLAEYGGTKQHARSHLTKEYPETDSFYPALLHRKAIAVRQAESE</sequence>
<dbReference type="GO" id="GO:0006412">
    <property type="term" value="P:translation"/>
    <property type="evidence" value="ECO:0007669"/>
    <property type="project" value="InterPro"/>
</dbReference>
<dbReference type="GO" id="GO:0005743">
    <property type="term" value="C:mitochondrial inner membrane"/>
    <property type="evidence" value="ECO:0007669"/>
    <property type="project" value="UniProtKB-ARBA"/>
</dbReference>
<comment type="subcellular location">
    <subcellularLocation>
        <location evidence="1">Mitochondrion</location>
    </subcellularLocation>
</comment>
<dbReference type="EMBL" id="CAJVCH010002728">
    <property type="protein sequence ID" value="CAG7645674.1"/>
    <property type="molecule type" value="Genomic_DNA"/>
</dbReference>
<dbReference type="Pfam" id="PF03719">
    <property type="entry name" value="Ribosomal_S5_C"/>
    <property type="match status" value="1"/>
</dbReference>
<proteinExistence type="inferred from homology"/>
<dbReference type="InterPro" id="IPR005324">
    <property type="entry name" value="Ribosomal_uS5_C"/>
</dbReference>
<dbReference type="AlphaFoldDB" id="A0A8J2IXV8"/>
<comment type="caution">
    <text evidence="12">The sequence shown here is derived from an EMBL/GenBank/DDBJ whole genome shotgun (WGS) entry which is preliminary data.</text>
</comment>
<evidence type="ECO:0000256" key="10">
    <source>
        <dbReference type="RuleBase" id="RU003823"/>
    </source>
</evidence>
<dbReference type="Proteomes" id="UP000708208">
    <property type="component" value="Unassembled WGS sequence"/>
</dbReference>
<evidence type="ECO:0000313" key="12">
    <source>
        <dbReference type="EMBL" id="CAG7645674.1"/>
    </source>
</evidence>
<feature type="domain" description="S5 DRBM" evidence="11">
    <location>
        <begin position="197"/>
        <end position="261"/>
    </location>
</feature>
<dbReference type="GO" id="GO:0003735">
    <property type="term" value="F:structural constituent of ribosome"/>
    <property type="evidence" value="ECO:0007669"/>
    <property type="project" value="UniProtKB-UniRule"/>
</dbReference>